<evidence type="ECO:0000313" key="3">
    <source>
        <dbReference type="Proteomes" id="UP001301769"/>
    </source>
</evidence>
<feature type="signal peptide" evidence="1">
    <location>
        <begin position="1"/>
        <end position="17"/>
    </location>
</feature>
<organism evidence="2 3">
    <name type="scientific">Rhypophila decipiens</name>
    <dbReference type="NCBI Taxonomy" id="261697"/>
    <lineage>
        <taxon>Eukaryota</taxon>
        <taxon>Fungi</taxon>
        <taxon>Dikarya</taxon>
        <taxon>Ascomycota</taxon>
        <taxon>Pezizomycotina</taxon>
        <taxon>Sordariomycetes</taxon>
        <taxon>Sordariomycetidae</taxon>
        <taxon>Sordariales</taxon>
        <taxon>Naviculisporaceae</taxon>
        <taxon>Rhypophila</taxon>
    </lineage>
</organism>
<proteinExistence type="predicted"/>
<dbReference type="PROSITE" id="PS51257">
    <property type="entry name" value="PROKAR_LIPOPROTEIN"/>
    <property type="match status" value="1"/>
</dbReference>
<feature type="chain" id="PRO_5042979823" evidence="1">
    <location>
        <begin position="18"/>
        <end position="186"/>
    </location>
</feature>
<dbReference type="EMBL" id="MU858076">
    <property type="protein sequence ID" value="KAK4215792.1"/>
    <property type="molecule type" value="Genomic_DNA"/>
</dbReference>
<gene>
    <name evidence="2" type="ORF">QBC37DRAFT_398351</name>
</gene>
<dbReference type="Proteomes" id="UP001301769">
    <property type="component" value="Unassembled WGS sequence"/>
</dbReference>
<reference evidence="2" key="2">
    <citation type="submission" date="2023-05" db="EMBL/GenBank/DDBJ databases">
        <authorList>
            <consortium name="Lawrence Berkeley National Laboratory"/>
            <person name="Steindorff A."/>
            <person name="Hensen N."/>
            <person name="Bonometti L."/>
            <person name="Westerberg I."/>
            <person name="Brannstrom I.O."/>
            <person name="Guillou S."/>
            <person name="Cros-Aarteil S."/>
            <person name="Calhoun S."/>
            <person name="Haridas S."/>
            <person name="Kuo A."/>
            <person name="Mondo S."/>
            <person name="Pangilinan J."/>
            <person name="Riley R."/>
            <person name="Labutti K."/>
            <person name="Andreopoulos B."/>
            <person name="Lipzen A."/>
            <person name="Chen C."/>
            <person name="Yanf M."/>
            <person name="Daum C."/>
            <person name="Ng V."/>
            <person name="Clum A."/>
            <person name="Ohm R."/>
            <person name="Martin F."/>
            <person name="Silar P."/>
            <person name="Natvig D."/>
            <person name="Lalanne C."/>
            <person name="Gautier V."/>
            <person name="Ament-Velasquez S.L."/>
            <person name="Kruys A."/>
            <person name="Hutchinson M.I."/>
            <person name="Powell A.J."/>
            <person name="Barry K."/>
            <person name="Miller A.N."/>
            <person name="Grigoriev I.V."/>
            <person name="Debuchy R."/>
            <person name="Gladieux P."/>
            <person name="Thoren M.H."/>
            <person name="Johannesson H."/>
        </authorList>
    </citation>
    <scope>NUCLEOTIDE SEQUENCE</scope>
    <source>
        <strain evidence="2">PSN293</strain>
    </source>
</reference>
<evidence type="ECO:0000313" key="2">
    <source>
        <dbReference type="EMBL" id="KAK4215792.1"/>
    </source>
</evidence>
<sequence length="186" mass="19449">MRSSLAFVLAPLGGVLAASSLSCQTSAPITVHCCASESSEVVETVLPSNAVMLGCADEISKGRWFRNHAGYYARVSSNVGSCMLTESGAPSNTDALPKCRVETHASNGLMRNGTAFVAAACDAKCVTNSKMKVATKARRTVRTTLRNFGAAYHNSTASGPYARCVNGTAPIVNGTAQSYVNGTRLY</sequence>
<comment type="caution">
    <text evidence="2">The sequence shown here is derived from an EMBL/GenBank/DDBJ whole genome shotgun (WGS) entry which is preliminary data.</text>
</comment>
<dbReference type="AlphaFoldDB" id="A0AAN6YFQ3"/>
<reference evidence="2" key="1">
    <citation type="journal article" date="2023" name="Mol. Phylogenet. Evol.">
        <title>Genome-scale phylogeny and comparative genomics of the fungal order Sordariales.</title>
        <authorList>
            <person name="Hensen N."/>
            <person name="Bonometti L."/>
            <person name="Westerberg I."/>
            <person name="Brannstrom I.O."/>
            <person name="Guillou S."/>
            <person name="Cros-Aarteil S."/>
            <person name="Calhoun S."/>
            <person name="Haridas S."/>
            <person name="Kuo A."/>
            <person name="Mondo S."/>
            <person name="Pangilinan J."/>
            <person name="Riley R."/>
            <person name="LaButti K."/>
            <person name="Andreopoulos B."/>
            <person name="Lipzen A."/>
            <person name="Chen C."/>
            <person name="Yan M."/>
            <person name="Daum C."/>
            <person name="Ng V."/>
            <person name="Clum A."/>
            <person name="Steindorff A."/>
            <person name="Ohm R.A."/>
            <person name="Martin F."/>
            <person name="Silar P."/>
            <person name="Natvig D.O."/>
            <person name="Lalanne C."/>
            <person name="Gautier V."/>
            <person name="Ament-Velasquez S.L."/>
            <person name="Kruys A."/>
            <person name="Hutchinson M.I."/>
            <person name="Powell A.J."/>
            <person name="Barry K."/>
            <person name="Miller A.N."/>
            <person name="Grigoriev I.V."/>
            <person name="Debuchy R."/>
            <person name="Gladieux P."/>
            <person name="Hiltunen Thoren M."/>
            <person name="Johannesson H."/>
        </authorList>
    </citation>
    <scope>NUCLEOTIDE SEQUENCE</scope>
    <source>
        <strain evidence="2">PSN293</strain>
    </source>
</reference>
<evidence type="ECO:0000256" key="1">
    <source>
        <dbReference type="SAM" id="SignalP"/>
    </source>
</evidence>
<keyword evidence="1" id="KW-0732">Signal</keyword>
<accession>A0AAN6YFQ3</accession>
<keyword evidence="3" id="KW-1185">Reference proteome</keyword>
<protein>
    <submittedName>
        <fullName evidence="2">Uncharacterized protein</fullName>
    </submittedName>
</protein>
<name>A0AAN6YFQ3_9PEZI</name>